<dbReference type="InterPro" id="IPR041575">
    <property type="entry name" value="Rubredoxin_C"/>
</dbReference>
<gene>
    <name evidence="6" type="ORF">ThesuDRAFT_01433</name>
</gene>
<dbReference type="InterPro" id="IPR016156">
    <property type="entry name" value="FAD/NAD-linked_Rdtase_dimer_sf"/>
</dbReference>
<evidence type="ECO:0000259" key="5">
    <source>
        <dbReference type="Pfam" id="PF18267"/>
    </source>
</evidence>
<comment type="caution">
    <text evidence="6">The sequence shown here is derived from an EMBL/GenBank/DDBJ whole genome shotgun (WGS) entry which is preliminary data.</text>
</comment>
<proteinExistence type="predicted"/>
<dbReference type="PRINTS" id="PR00368">
    <property type="entry name" value="FADPNR"/>
</dbReference>
<feature type="domain" description="NADH-rubredoxin oxidoreductase C-terminal" evidence="5">
    <location>
        <begin position="405"/>
        <end position="467"/>
    </location>
</feature>
<dbReference type="InterPro" id="IPR036188">
    <property type="entry name" value="FAD/NAD-bd_sf"/>
</dbReference>
<dbReference type="Proteomes" id="UP000005710">
    <property type="component" value="Unassembled WGS sequence"/>
</dbReference>
<evidence type="ECO:0000256" key="2">
    <source>
        <dbReference type="ARBA" id="ARBA00022630"/>
    </source>
</evidence>
<feature type="domain" description="FAD/NAD(P)-binding" evidence="4">
    <location>
        <begin position="83"/>
        <end position="380"/>
    </location>
</feature>
<dbReference type="AlphaFoldDB" id="K6Q3L3"/>
<reference evidence="6" key="2">
    <citation type="submission" date="2012-10" db="EMBL/GenBank/DDBJ databases">
        <title>Improved high-quality draft of Thermaerobacter subterraneus C21, DSM 13965.</title>
        <authorList>
            <consortium name="DOE Joint Genome Institute"/>
            <person name="Eisen J."/>
            <person name="Huntemann M."/>
            <person name="Wei C.-L."/>
            <person name="Han J."/>
            <person name="Detter J.C."/>
            <person name="Han C."/>
            <person name="Tapia R."/>
            <person name="Chen A."/>
            <person name="Kyrpides N."/>
            <person name="Mavromatis K."/>
            <person name="Markowitz V."/>
            <person name="Szeto E."/>
            <person name="Ivanova N."/>
            <person name="Mikhailova N."/>
            <person name="Ovchinnikova G."/>
            <person name="Pagani I."/>
            <person name="Pati A."/>
            <person name="Goodwin L."/>
            <person name="Nordberg H.P."/>
            <person name="Cantor M.N."/>
            <person name="Hua S.X."/>
            <person name="Woyke T."/>
            <person name="Eisen J."/>
            <person name="Klenk H.-P."/>
        </authorList>
    </citation>
    <scope>NUCLEOTIDE SEQUENCE [LARGE SCALE GENOMIC DNA]</scope>
    <source>
        <strain evidence="6">DSM 13965</strain>
    </source>
</reference>
<evidence type="ECO:0000313" key="7">
    <source>
        <dbReference type="Proteomes" id="UP000005710"/>
    </source>
</evidence>
<evidence type="ECO:0000256" key="3">
    <source>
        <dbReference type="ARBA" id="ARBA00022827"/>
    </source>
</evidence>
<dbReference type="SUPFAM" id="SSF51905">
    <property type="entry name" value="FAD/NAD(P)-binding domain"/>
    <property type="match status" value="2"/>
</dbReference>
<dbReference type="Pfam" id="PF18267">
    <property type="entry name" value="Rubredoxin_C"/>
    <property type="match status" value="1"/>
</dbReference>
<name>K6Q3L3_9FIRM</name>
<dbReference type="Gene3D" id="3.30.390.30">
    <property type="match status" value="1"/>
</dbReference>
<dbReference type="STRING" id="867903.ThesuDRAFT_01433"/>
<comment type="cofactor">
    <cofactor evidence="1">
        <name>FAD</name>
        <dbReference type="ChEBI" id="CHEBI:57692"/>
    </cofactor>
</comment>
<dbReference type="PANTHER" id="PTHR43429">
    <property type="entry name" value="PYRIDINE NUCLEOTIDE-DISULFIDE OXIDOREDUCTASE DOMAIN-CONTAINING"/>
    <property type="match status" value="1"/>
</dbReference>
<organism evidence="6 7">
    <name type="scientific">Thermaerobacter subterraneus DSM 13965</name>
    <dbReference type="NCBI Taxonomy" id="867903"/>
    <lineage>
        <taxon>Bacteria</taxon>
        <taxon>Bacillati</taxon>
        <taxon>Bacillota</taxon>
        <taxon>Clostridia</taxon>
        <taxon>Eubacteriales</taxon>
        <taxon>Clostridiales Family XVII. Incertae Sedis</taxon>
        <taxon>Thermaerobacter</taxon>
    </lineage>
</organism>
<keyword evidence="2" id="KW-0285">Flavoprotein</keyword>
<dbReference type="InterPro" id="IPR050260">
    <property type="entry name" value="FAD-bd_OxRdtase"/>
</dbReference>
<dbReference type="Gene3D" id="3.50.50.60">
    <property type="entry name" value="FAD/NAD(P)-binding domain"/>
    <property type="match status" value="2"/>
</dbReference>
<keyword evidence="7" id="KW-1185">Reference proteome</keyword>
<dbReference type="PANTHER" id="PTHR43429:SF3">
    <property type="entry name" value="NITRITE REDUCTASE [NAD(P)H]"/>
    <property type="match status" value="1"/>
</dbReference>
<dbReference type="InterPro" id="IPR023753">
    <property type="entry name" value="FAD/NAD-binding_dom"/>
</dbReference>
<protein>
    <submittedName>
        <fullName evidence="6">NAD(P)H-nitrite reductase</fullName>
    </submittedName>
</protein>
<evidence type="ECO:0000259" key="4">
    <source>
        <dbReference type="Pfam" id="PF07992"/>
    </source>
</evidence>
<dbReference type="GO" id="GO:0016491">
    <property type="term" value="F:oxidoreductase activity"/>
    <property type="evidence" value="ECO:0007669"/>
    <property type="project" value="InterPro"/>
</dbReference>
<dbReference type="EMBL" id="AENY02000002">
    <property type="protein sequence ID" value="EKP95674.1"/>
    <property type="molecule type" value="Genomic_DNA"/>
</dbReference>
<dbReference type="HOGENOM" id="CLU_003291_4_4_9"/>
<dbReference type="PRINTS" id="PR00411">
    <property type="entry name" value="PNDRDTASEI"/>
</dbReference>
<dbReference type="eggNOG" id="COG0446">
    <property type="taxonomic scope" value="Bacteria"/>
</dbReference>
<sequence>MAEAAATGCRRVGLQGTGDWLRCPRQTNIMDVVCIPARRVTGAGRTGPKVAGPAEPRVAAPRGAALGARRGRRGGASMADSKRYVIVGNGVAGTTAAETIKKLEPQSQVTLLAAEPYPLYNRVSLPHYLKGTVSEDKVFMRSVEQHADKGIDLRLETRVVSVHPDERVVVTEAGETYPYDRLLIATGGRPRPLPAPGADTPGVYYFQTLDDTRQMVERFATARRAVVVGGSFIAYELAEGFRRRGLEVVWLIRGPRWLRRILDEDGGRLVDLLARDHGIEILYGEEVAQVHAAGGTVKAVTTTGGQTIEADMVGCGLGLDFYTELLAGSGVEVQGGVVTNERLETSVPGIYAAGDVARFFDVFIGRHNQMGTWNNAMTHGRVVGANMVGANRSYREVPVYSSGLFDSKITAIGATPENHPEVEAVSHVDWENRQYQRLFFLEGRLVGAVLIGDLRARKKIVDMITQRETVDDPNRLILSLT</sequence>
<reference evidence="6" key="1">
    <citation type="submission" date="2010-10" db="EMBL/GenBank/DDBJ databases">
        <authorList>
            <consortium name="US DOE Joint Genome Institute (JGI-PGF)"/>
            <person name="Lucas S."/>
            <person name="Copeland A."/>
            <person name="Lapidus A."/>
            <person name="Bruce D."/>
            <person name="Goodwin L."/>
            <person name="Pitluck S."/>
            <person name="Kyrpides N."/>
            <person name="Mavromatis K."/>
            <person name="Detter J.C."/>
            <person name="Han C."/>
            <person name="Land M."/>
            <person name="Hauser L."/>
            <person name="Markowitz V."/>
            <person name="Cheng J.-F."/>
            <person name="Hugenholtz P."/>
            <person name="Woyke T."/>
            <person name="Wu D."/>
            <person name="Pukall R."/>
            <person name="Wahrenburg C."/>
            <person name="Brambilla E."/>
            <person name="Klenk H.-P."/>
            <person name="Eisen J.A."/>
        </authorList>
    </citation>
    <scope>NUCLEOTIDE SEQUENCE [LARGE SCALE GENOMIC DNA]</scope>
    <source>
        <strain evidence="6">DSM 13965</strain>
    </source>
</reference>
<keyword evidence="3" id="KW-0274">FAD</keyword>
<dbReference type="Pfam" id="PF07992">
    <property type="entry name" value="Pyr_redox_2"/>
    <property type="match status" value="1"/>
</dbReference>
<accession>K6Q3L3</accession>
<evidence type="ECO:0000313" key="6">
    <source>
        <dbReference type="EMBL" id="EKP95674.1"/>
    </source>
</evidence>
<evidence type="ECO:0000256" key="1">
    <source>
        <dbReference type="ARBA" id="ARBA00001974"/>
    </source>
</evidence>